<feature type="signal peptide" evidence="1">
    <location>
        <begin position="1"/>
        <end position="30"/>
    </location>
</feature>
<feature type="chain" id="PRO_5038077843" evidence="1">
    <location>
        <begin position="31"/>
        <end position="307"/>
    </location>
</feature>
<comment type="caution">
    <text evidence="2">The sequence shown here is derived from an EMBL/GenBank/DDBJ whole genome shotgun (WGS) entry which is preliminary data.</text>
</comment>
<evidence type="ECO:0000313" key="3">
    <source>
        <dbReference type="Proteomes" id="UP000612361"/>
    </source>
</evidence>
<keyword evidence="1" id="KW-0732">Signal</keyword>
<dbReference type="CDD" id="cd14789">
    <property type="entry name" value="Tiki"/>
    <property type="match status" value="1"/>
</dbReference>
<organism evidence="2 3">
    <name type="scientific">Undibacterium rugosum</name>
    <dbReference type="NCBI Taxonomy" id="2762291"/>
    <lineage>
        <taxon>Bacteria</taxon>
        <taxon>Pseudomonadati</taxon>
        <taxon>Pseudomonadota</taxon>
        <taxon>Betaproteobacteria</taxon>
        <taxon>Burkholderiales</taxon>
        <taxon>Oxalobacteraceae</taxon>
        <taxon>Undibacterium</taxon>
    </lineage>
</organism>
<accession>A0A923HZ11</accession>
<protein>
    <submittedName>
        <fullName evidence="2">TraB/GumN family protein</fullName>
    </submittedName>
</protein>
<dbReference type="PANTHER" id="PTHR40590:SF1">
    <property type="entry name" value="CYTOPLASMIC PROTEIN"/>
    <property type="match status" value="1"/>
</dbReference>
<dbReference type="Proteomes" id="UP000612361">
    <property type="component" value="Unassembled WGS sequence"/>
</dbReference>
<evidence type="ECO:0000256" key="1">
    <source>
        <dbReference type="SAM" id="SignalP"/>
    </source>
</evidence>
<dbReference type="EMBL" id="JACOGG010000001">
    <property type="protein sequence ID" value="MBC3933932.1"/>
    <property type="molecule type" value="Genomic_DNA"/>
</dbReference>
<gene>
    <name evidence="2" type="ORF">H8K47_01040</name>
</gene>
<keyword evidence="3" id="KW-1185">Reference proteome</keyword>
<evidence type="ECO:0000313" key="2">
    <source>
        <dbReference type="EMBL" id="MBC3933932.1"/>
    </source>
</evidence>
<dbReference type="AlphaFoldDB" id="A0A923HZ11"/>
<proteinExistence type="predicted"/>
<dbReference type="PANTHER" id="PTHR40590">
    <property type="entry name" value="CYTOPLASMIC PROTEIN-RELATED"/>
    <property type="match status" value="1"/>
</dbReference>
<sequence>MISTLPLLRRISQGLAAVCGSLLIAGSVLAEGASRTPESPAKGVLWEVVQGGKTAYLFGSVHLAKKSFYPFPEAVQQAYQQADTLAVEVDSSDAQANLKAMPLLMYSGGDKLENHLQKSTWEDLRKTVGAASAQFQPLKPAIVATGLMMGVFSQLGYDPRLGVDLHFIERAKKDKKTVVELESMEFQAQVLGGLSDEEGDAMLAQTLSAMKNGEALRDTQFMIDAWKRGDAETLATIMEDIANKDEGSRKTMKSLLDDRNLPMVEKILSMMDSGKRLFIVVGAGHLSGKNSLTDLLRQRGVQVRQIK</sequence>
<name>A0A923HZ11_9BURK</name>
<reference evidence="2" key="1">
    <citation type="submission" date="2020-08" db="EMBL/GenBank/DDBJ databases">
        <title>Novel species isolated from subtropical streams in China.</title>
        <authorList>
            <person name="Lu H."/>
        </authorList>
    </citation>
    <scope>NUCLEOTIDE SEQUENCE</scope>
    <source>
        <strain evidence="2">CY7W</strain>
    </source>
</reference>
<dbReference type="InterPro" id="IPR047111">
    <property type="entry name" value="YbaP-like"/>
</dbReference>
<dbReference type="Pfam" id="PF01963">
    <property type="entry name" value="TraB_PrgY_gumN"/>
    <property type="match status" value="1"/>
</dbReference>
<dbReference type="RefSeq" id="WP_186879566.1">
    <property type="nucleotide sequence ID" value="NZ_JACOGG010000001.1"/>
</dbReference>
<dbReference type="InterPro" id="IPR002816">
    <property type="entry name" value="TraB/PrgY/GumN_fam"/>
</dbReference>